<protein>
    <submittedName>
        <fullName evidence="1">Helix-turn-helix DNA binding domain protein</fullName>
    </submittedName>
</protein>
<proteinExistence type="predicted"/>
<dbReference type="OrthoDB" id="7142at10239"/>
<reference evidence="2" key="1">
    <citation type="submission" date="2016-03" db="EMBL/GenBank/DDBJ databases">
        <authorList>
            <person name="Ploux O."/>
        </authorList>
    </citation>
    <scope>NUCLEOTIDE SEQUENCE [LARGE SCALE GENOMIC DNA]</scope>
</reference>
<dbReference type="EMBL" id="KU963246">
    <property type="protein sequence ID" value="AMS02470.1"/>
    <property type="molecule type" value="Genomic_DNA"/>
</dbReference>
<dbReference type="RefSeq" id="YP_009303064.1">
    <property type="nucleotide sequence ID" value="NC_031251.1"/>
</dbReference>
<organism evidence="1 2">
    <name type="scientific">Gordonia phage SoilAssassin</name>
    <dbReference type="NCBI Taxonomy" id="1821562"/>
    <lineage>
        <taxon>Viruses</taxon>
        <taxon>Duplodnaviria</taxon>
        <taxon>Heunggongvirae</taxon>
        <taxon>Uroviricota</taxon>
        <taxon>Caudoviricetes</taxon>
        <taxon>Attisvirus</taxon>
        <taxon>Attisvirus attis</taxon>
    </lineage>
</organism>
<gene>
    <name evidence="1" type="primary">69</name>
    <name evidence="1" type="ORF">SEA_SOILASSASSIN_69</name>
</gene>
<evidence type="ECO:0000313" key="1">
    <source>
        <dbReference type="EMBL" id="AMS02470.1"/>
    </source>
</evidence>
<name>A0A142K8N7_9CAUD</name>
<accession>A0A142K8N7</accession>
<dbReference type="KEGG" id="vg:29124524"/>
<dbReference type="Proteomes" id="UP000207764">
    <property type="component" value="Segment"/>
</dbReference>
<sequence>MSIRNGLLLSEGELYDLATKLDTVGVISERLAILATDPMPRLGVAGPHVQSQPSSRPPYNIGAQGQLDELCNEIGTTVRLVCEHRSVEPEQMGVAAAAAWLKRNRIAIAMMPNSGELHRSLIATIDRSARAAGLIEHENRISPQMVAEANRQVVTAVQVEKLGWKLGEQATGLNKNRVDYLRRSGRLAGTRDTETGTWFYHLGDVLSAHKRAREARTHGKTHA</sequence>
<dbReference type="GeneID" id="29124524"/>
<evidence type="ECO:0000313" key="2">
    <source>
        <dbReference type="Proteomes" id="UP000207764"/>
    </source>
</evidence>